<accession>A0A8X6MLZ4</accession>
<comment type="caution">
    <text evidence="1">The sequence shown here is derived from an EMBL/GenBank/DDBJ whole genome shotgun (WGS) entry which is preliminary data.</text>
</comment>
<dbReference type="AlphaFoldDB" id="A0A8X6MLZ4"/>
<keyword evidence="2" id="KW-1185">Reference proteome</keyword>
<evidence type="ECO:0000313" key="2">
    <source>
        <dbReference type="Proteomes" id="UP000887013"/>
    </source>
</evidence>
<organism evidence="1 2">
    <name type="scientific">Nephila pilipes</name>
    <name type="common">Giant wood spider</name>
    <name type="synonym">Nephila maculata</name>
    <dbReference type="NCBI Taxonomy" id="299642"/>
    <lineage>
        <taxon>Eukaryota</taxon>
        <taxon>Metazoa</taxon>
        <taxon>Ecdysozoa</taxon>
        <taxon>Arthropoda</taxon>
        <taxon>Chelicerata</taxon>
        <taxon>Arachnida</taxon>
        <taxon>Araneae</taxon>
        <taxon>Araneomorphae</taxon>
        <taxon>Entelegynae</taxon>
        <taxon>Araneoidea</taxon>
        <taxon>Nephilidae</taxon>
        <taxon>Nephila</taxon>
    </lineage>
</organism>
<proteinExistence type="predicted"/>
<dbReference type="EMBL" id="BMAW01048214">
    <property type="protein sequence ID" value="GFS64769.1"/>
    <property type="molecule type" value="Genomic_DNA"/>
</dbReference>
<name>A0A8X6MLZ4_NEPPI</name>
<evidence type="ECO:0000313" key="1">
    <source>
        <dbReference type="EMBL" id="GFS64769.1"/>
    </source>
</evidence>
<dbReference type="Proteomes" id="UP000887013">
    <property type="component" value="Unassembled WGS sequence"/>
</dbReference>
<reference evidence="1" key="1">
    <citation type="submission" date="2020-08" db="EMBL/GenBank/DDBJ databases">
        <title>Multicomponent nature underlies the extraordinary mechanical properties of spider dragline silk.</title>
        <authorList>
            <person name="Kono N."/>
            <person name="Nakamura H."/>
            <person name="Mori M."/>
            <person name="Yoshida Y."/>
            <person name="Ohtoshi R."/>
            <person name="Malay A.D."/>
            <person name="Moran D.A.P."/>
            <person name="Tomita M."/>
            <person name="Numata K."/>
            <person name="Arakawa K."/>
        </authorList>
    </citation>
    <scope>NUCLEOTIDE SEQUENCE</scope>
</reference>
<sequence>MLCSHKNPLFFACGKKAEKIPFFIHHQEARVIGMALRWHVVSKSRGGAGKGCSTKRSVHIFCPPSRNDHCLEQTECEQEKGPPFAIKEKDETVVIKCETVKKIGRDFFFWLEEVTFFNWELPSNLLHEVAIHSVVGFGAISPNRAFR</sequence>
<gene>
    <name evidence="1" type="ORF">NPIL_139531</name>
</gene>
<protein>
    <submittedName>
        <fullName evidence="1">Uncharacterized protein</fullName>
    </submittedName>
</protein>